<dbReference type="PANTHER" id="PTHR30204">
    <property type="entry name" value="REDOX-CYCLING DRUG-SENSING TRANSCRIPTIONAL ACTIVATOR SOXR"/>
    <property type="match status" value="1"/>
</dbReference>
<dbReference type="CDD" id="cd00592">
    <property type="entry name" value="HTH_MerR-like"/>
    <property type="match status" value="1"/>
</dbReference>
<dbReference type="SMART" id="SM00422">
    <property type="entry name" value="HTH_MERR"/>
    <property type="match status" value="1"/>
</dbReference>
<dbReference type="PROSITE" id="PS50937">
    <property type="entry name" value="HTH_MERR_2"/>
    <property type="match status" value="1"/>
</dbReference>
<dbReference type="SUPFAM" id="SSF46955">
    <property type="entry name" value="Putative DNA-binding domain"/>
    <property type="match status" value="1"/>
</dbReference>
<dbReference type="InterPro" id="IPR047057">
    <property type="entry name" value="MerR_fam"/>
</dbReference>
<evidence type="ECO:0000259" key="2">
    <source>
        <dbReference type="PROSITE" id="PS50937"/>
    </source>
</evidence>
<dbReference type="InterPro" id="IPR000551">
    <property type="entry name" value="MerR-type_HTH_dom"/>
</dbReference>
<sequence>MRYSIGELARRTGLTIKAVRFYSDRGLVPPSGRNTAGQRWYDDAALARLGLVRTLRELGLDLATIRRIADGEVEVADIAARHAAALEAEIRLLRLRQAVLTAIAGRGSTTEETKLVHELARLSEVERRHLIGEFLAEALGDRPELAGIARTLTPELPDDPSPEQLDAWIALAELTQDAEFRAVLRRLVDRHEGGLRRDLAAEVRAAVTPALDAGIAPDTPEAASIVDGLGRDPRELRDWLEAVNDPRRERYVELLAVINGWARPESLTPALDWLTAASSRR</sequence>
<dbReference type="Proteomes" id="UP000631670">
    <property type="component" value="Unassembled WGS sequence"/>
</dbReference>
<name>A0ABR9IA95_9PSEU</name>
<accession>A0ABR9IA95</accession>
<reference evidence="3 4" key="1">
    <citation type="submission" date="2020-10" db="EMBL/GenBank/DDBJ databases">
        <title>Sequencing the genomes of 1000 actinobacteria strains.</title>
        <authorList>
            <person name="Klenk H.-P."/>
        </authorList>
    </citation>
    <scope>NUCLEOTIDE SEQUENCE [LARGE SCALE GENOMIC DNA]</scope>
    <source>
        <strain evidence="3 4">DSM 44653</strain>
    </source>
</reference>
<dbReference type="PANTHER" id="PTHR30204:SF93">
    <property type="entry name" value="HTH MERR-TYPE DOMAIN-CONTAINING PROTEIN"/>
    <property type="match status" value="1"/>
</dbReference>
<protein>
    <submittedName>
        <fullName evidence="3">DNA-binding transcriptional MerR regulator</fullName>
    </submittedName>
</protein>
<keyword evidence="4" id="KW-1185">Reference proteome</keyword>
<dbReference type="RefSeq" id="WP_086859108.1">
    <property type="nucleotide sequence ID" value="NZ_JADBEG010000001.1"/>
</dbReference>
<dbReference type="Gene3D" id="1.10.1660.10">
    <property type="match status" value="1"/>
</dbReference>
<keyword evidence="1 3" id="KW-0238">DNA-binding</keyword>
<gene>
    <name evidence="3" type="ORF">H4696_007200</name>
</gene>
<evidence type="ECO:0000313" key="4">
    <source>
        <dbReference type="Proteomes" id="UP000631670"/>
    </source>
</evidence>
<dbReference type="InterPro" id="IPR009061">
    <property type="entry name" value="DNA-bd_dom_put_sf"/>
</dbReference>
<proteinExistence type="predicted"/>
<dbReference type="Pfam" id="PF13411">
    <property type="entry name" value="MerR_1"/>
    <property type="match status" value="1"/>
</dbReference>
<organism evidence="3 4">
    <name type="scientific">Amycolatopsis lexingtonensis</name>
    <dbReference type="NCBI Taxonomy" id="218822"/>
    <lineage>
        <taxon>Bacteria</taxon>
        <taxon>Bacillati</taxon>
        <taxon>Actinomycetota</taxon>
        <taxon>Actinomycetes</taxon>
        <taxon>Pseudonocardiales</taxon>
        <taxon>Pseudonocardiaceae</taxon>
        <taxon>Amycolatopsis</taxon>
    </lineage>
</organism>
<dbReference type="GO" id="GO:0003677">
    <property type="term" value="F:DNA binding"/>
    <property type="evidence" value="ECO:0007669"/>
    <property type="project" value="UniProtKB-KW"/>
</dbReference>
<comment type="caution">
    <text evidence="3">The sequence shown here is derived from an EMBL/GenBank/DDBJ whole genome shotgun (WGS) entry which is preliminary data.</text>
</comment>
<evidence type="ECO:0000313" key="3">
    <source>
        <dbReference type="EMBL" id="MBE1500100.1"/>
    </source>
</evidence>
<evidence type="ECO:0000256" key="1">
    <source>
        <dbReference type="ARBA" id="ARBA00023125"/>
    </source>
</evidence>
<dbReference type="PRINTS" id="PR00040">
    <property type="entry name" value="HTHMERR"/>
</dbReference>
<feature type="domain" description="HTH merR-type" evidence="2">
    <location>
        <begin position="1"/>
        <end position="71"/>
    </location>
</feature>
<dbReference type="EMBL" id="JADBEG010000001">
    <property type="protein sequence ID" value="MBE1500100.1"/>
    <property type="molecule type" value="Genomic_DNA"/>
</dbReference>